<dbReference type="STRING" id="451.B6N58_12140"/>
<dbReference type="InterPro" id="IPR043128">
    <property type="entry name" value="Rev_trsase/Diguanyl_cyclase"/>
</dbReference>
<dbReference type="GO" id="GO:0052621">
    <property type="term" value="F:diguanylate cyclase activity"/>
    <property type="evidence" value="ECO:0007669"/>
    <property type="project" value="UniProtKB-EC"/>
</dbReference>
<evidence type="ECO:0000256" key="2">
    <source>
        <dbReference type="ARBA" id="ARBA00034247"/>
    </source>
</evidence>
<evidence type="ECO:0000256" key="3">
    <source>
        <dbReference type="SAM" id="Coils"/>
    </source>
</evidence>
<dbReference type="Proteomes" id="UP000032414">
    <property type="component" value="Chromosome I"/>
</dbReference>
<reference evidence="6 8" key="3">
    <citation type="submission" date="2016-10" db="EMBL/GenBank/DDBJ databases">
        <authorList>
            <person name="Varghese N."/>
            <person name="Submissions S."/>
        </authorList>
    </citation>
    <scope>NUCLEOTIDE SEQUENCE [LARGE SCALE GENOMIC DNA]</scope>
    <source>
        <strain evidence="6 8">ATCC 33218</strain>
    </source>
</reference>
<feature type="coiled-coil region" evidence="3">
    <location>
        <begin position="78"/>
        <end position="164"/>
    </location>
</feature>
<dbReference type="HOGENOM" id="CLU_025058_1_0_6"/>
<dbReference type="PROSITE" id="PS50887">
    <property type="entry name" value="GGDEF"/>
    <property type="match status" value="1"/>
</dbReference>
<comment type="catalytic activity">
    <reaction evidence="2">
        <text>2 GTP = 3',3'-c-di-GMP + 2 diphosphate</text>
        <dbReference type="Rhea" id="RHEA:24898"/>
        <dbReference type="ChEBI" id="CHEBI:33019"/>
        <dbReference type="ChEBI" id="CHEBI:37565"/>
        <dbReference type="ChEBI" id="CHEBI:58805"/>
        <dbReference type="EC" id="2.7.7.65"/>
    </reaction>
</comment>
<feature type="coiled-coil region" evidence="3">
    <location>
        <begin position="12"/>
        <end position="39"/>
    </location>
</feature>
<name>A0A098GD83_LEGMI</name>
<evidence type="ECO:0000313" key="5">
    <source>
        <dbReference type="EMBL" id="CEG59975.1"/>
    </source>
</evidence>
<dbReference type="EMBL" id="LN614830">
    <property type="protein sequence ID" value="CEG59975.1"/>
    <property type="molecule type" value="Genomic_DNA"/>
</dbReference>
<dbReference type="SMART" id="SM00267">
    <property type="entry name" value="GGDEF"/>
    <property type="match status" value="1"/>
</dbReference>
<evidence type="ECO:0000313" key="6">
    <source>
        <dbReference type="EMBL" id="SCY60645.1"/>
    </source>
</evidence>
<gene>
    <name evidence="5" type="ORF">LMI_0648</name>
    <name evidence="6" type="ORF">SAMN02982997_02213</name>
</gene>
<keyword evidence="8" id="KW-1185">Reference proteome</keyword>
<dbReference type="InterPro" id="IPR048516">
    <property type="entry name" value="DGCcoil"/>
</dbReference>
<dbReference type="CDD" id="cd01949">
    <property type="entry name" value="GGDEF"/>
    <property type="match status" value="1"/>
</dbReference>
<accession>A0A098GD83</accession>
<dbReference type="InterPro" id="IPR029787">
    <property type="entry name" value="Nucleotide_cyclase"/>
</dbReference>
<proteinExistence type="predicted"/>
<dbReference type="OrthoDB" id="9812260at2"/>
<reference evidence="7" key="2">
    <citation type="submission" date="2014-09" db="EMBL/GenBank/DDBJ databases">
        <authorList>
            <person name="Gomez-Valero L."/>
        </authorList>
    </citation>
    <scope>NUCLEOTIDE SEQUENCE [LARGE SCALE GENOMIC DNA]</scope>
    <source>
        <strain evidence="7">ATCC33218</strain>
    </source>
</reference>
<dbReference type="PATRIC" id="fig|451.8.peg.2339"/>
<dbReference type="EMBL" id="FMVN01000011">
    <property type="protein sequence ID" value="SCY60645.1"/>
    <property type="molecule type" value="Genomic_DNA"/>
</dbReference>
<dbReference type="InterPro" id="IPR000160">
    <property type="entry name" value="GGDEF_dom"/>
</dbReference>
<evidence type="ECO:0000259" key="4">
    <source>
        <dbReference type="PROSITE" id="PS50887"/>
    </source>
</evidence>
<dbReference type="Pfam" id="PF20975">
    <property type="entry name" value="DGCcoil"/>
    <property type="match status" value="1"/>
</dbReference>
<dbReference type="EC" id="2.7.7.65" evidence="1"/>
<feature type="domain" description="GGDEF" evidence="4">
    <location>
        <begin position="395"/>
        <end position="514"/>
    </location>
</feature>
<protein>
    <recommendedName>
        <fullName evidence="1">diguanylate cyclase</fullName>
        <ecNumber evidence="1">2.7.7.65</ecNumber>
    </recommendedName>
</protein>
<evidence type="ECO:0000313" key="7">
    <source>
        <dbReference type="Proteomes" id="UP000032414"/>
    </source>
</evidence>
<dbReference type="KEGG" id="tmc:LMI_0648"/>
<dbReference type="Gene3D" id="3.30.70.270">
    <property type="match status" value="1"/>
</dbReference>
<dbReference type="PANTHER" id="PTHR45138">
    <property type="entry name" value="REGULATORY COMPONENTS OF SENSORY TRANSDUCTION SYSTEM"/>
    <property type="match status" value="1"/>
</dbReference>
<dbReference type="Pfam" id="PF00990">
    <property type="entry name" value="GGDEF"/>
    <property type="match status" value="1"/>
</dbReference>
<dbReference type="NCBIfam" id="TIGR00254">
    <property type="entry name" value="GGDEF"/>
    <property type="match status" value="1"/>
</dbReference>
<feature type="coiled-coil region" evidence="3">
    <location>
        <begin position="312"/>
        <end position="343"/>
    </location>
</feature>
<dbReference type="RefSeq" id="WP_045098470.1">
    <property type="nucleotide sequence ID" value="NZ_CP020614.1"/>
</dbReference>
<sequence length="514" mass="59506">MEISPMLEKDLKNRIANTVNQYKLKCHQLEDEINVLKSAIYQLSLLPHGIHVSLDKPIRNLRTNLKENRGSKKIKRSVELLVNAMSNLKEKKQLTQANLTHFIKQETDLLSRVAITEKEKKAFKQAEQSIKDENNEQLLIEKFNKLLEDSIEWVTKQLADYQQNQLQSRKISQPNKPSQPFIDHQINSRLNQLLEHVLIPEDLAKKLQMLKSRLKDQLTTSSLTEVIDALTDLVIEAFNLEHDQFKGFLNRFADYLHDFGQYLEITNTHNLESQQEAVRFEIEFQNCIQHIRSYLKDVKTIEELSRSVGDGLEELSQQIRLYRENEQNRTKEYNEKIMILQSKLEEAEGGAERIRNHLSSHKVRINHDSLTGLPNKTAYDEYILGAFHRWQRGFGELSLALAKIDHLKEINNQYGHLVGDKALKKVAILLKSSIRAADFIARYSAEEFVLVFERTSAYYGAKILENLQTAVEECEFYYHGTKINLTLSFGLSTLKHGDTIDTLLARAKKAMHQA</sequence>
<evidence type="ECO:0000256" key="1">
    <source>
        <dbReference type="ARBA" id="ARBA00012528"/>
    </source>
</evidence>
<organism evidence="5 7">
    <name type="scientific">Legionella micdadei</name>
    <name type="common">Tatlockia micdadei</name>
    <dbReference type="NCBI Taxonomy" id="451"/>
    <lineage>
        <taxon>Bacteria</taxon>
        <taxon>Pseudomonadati</taxon>
        <taxon>Pseudomonadota</taxon>
        <taxon>Gammaproteobacteria</taxon>
        <taxon>Legionellales</taxon>
        <taxon>Legionellaceae</taxon>
        <taxon>Legionella</taxon>
    </lineage>
</organism>
<dbReference type="PANTHER" id="PTHR45138:SF9">
    <property type="entry name" value="DIGUANYLATE CYCLASE DGCM-RELATED"/>
    <property type="match status" value="1"/>
</dbReference>
<keyword evidence="3" id="KW-0175">Coiled coil</keyword>
<reference evidence="5" key="1">
    <citation type="submission" date="2014-09" db="EMBL/GenBank/DDBJ databases">
        <authorList>
            <person name="GOMEZ-VALERO Laura"/>
        </authorList>
    </citation>
    <scope>NUCLEOTIDE SEQUENCE</scope>
    <source>
        <strain evidence="5">ATCC33218</strain>
    </source>
</reference>
<dbReference type="Proteomes" id="UP000182998">
    <property type="component" value="Unassembled WGS sequence"/>
</dbReference>
<evidence type="ECO:0000313" key="8">
    <source>
        <dbReference type="Proteomes" id="UP000182998"/>
    </source>
</evidence>
<dbReference type="InterPro" id="IPR050469">
    <property type="entry name" value="Diguanylate_Cyclase"/>
</dbReference>
<dbReference type="AlphaFoldDB" id="A0A098GD83"/>
<dbReference type="SUPFAM" id="SSF55073">
    <property type="entry name" value="Nucleotide cyclase"/>
    <property type="match status" value="1"/>
</dbReference>